<organism evidence="1 2">
    <name type="scientific">Ambispora gerdemannii</name>
    <dbReference type="NCBI Taxonomy" id="144530"/>
    <lineage>
        <taxon>Eukaryota</taxon>
        <taxon>Fungi</taxon>
        <taxon>Fungi incertae sedis</taxon>
        <taxon>Mucoromycota</taxon>
        <taxon>Glomeromycotina</taxon>
        <taxon>Glomeromycetes</taxon>
        <taxon>Archaeosporales</taxon>
        <taxon>Ambisporaceae</taxon>
        <taxon>Ambispora</taxon>
    </lineage>
</organism>
<keyword evidence="2" id="KW-1185">Reference proteome</keyword>
<dbReference type="EMBL" id="CAJVPL010000685">
    <property type="protein sequence ID" value="CAG8521131.1"/>
    <property type="molecule type" value="Genomic_DNA"/>
</dbReference>
<name>A0A9N9FAV5_9GLOM</name>
<proteinExistence type="predicted"/>
<sequence>IADIVTGLFTQKDNSLENNIPRIYPLYHVVDEYKNFLSSEE</sequence>
<dbReference type="AlphaFoldDB" id="A0A9N9FAV5"/>
<reference evidence="1" key="1">
    <citation type="submission" date="2021-06" db="EMBL/GenBank/DDBJ databases">
        <authorList>
            <person name="Kallberg Y."/>
            <person name="Tangrot J."/>
            <person name="Rosling A."/>
        </authorList>
    </citation>
    <scope>NUCLEOTIDE SEQUENCE</scope>
    <source>
        <strain evidence="1">MT106</strain>
    </source>
</reference>
<feature type="non-terminal residue" evidence="1">
    <location>
        <position position="1"/>
    </location>
</feature>
<evidence type="ECO:0000313" key="1">
    <source>
        <dbReference type="EMBL" id="CAG8521131.1"/>
    </source>
</evidence>
<evidence type="ECO:0000313" key="2">
    <source>
        <dbReference type="Proteomes" id="UP000789831"/>
    </source>
</evidence>
<accession>A0A9N9FAV5</accession>
<gene>
    <name evidence="1" type="ORF">AGERDE_LOCUS5243</name>
</gene>
<comment type="caution">
    <text evidence="1">The sequence shown here is derived from an EMBL/GenBank/DDBJ whole genome shotgun (WGS) entry which is preliminary data.</text>
</comment>
<dbReference type="Proteomes" id="UP000789831">
    <property type="component" value="Unassembled WGS sequence"/>
</dbReference>
<protein>
    <submittedName>
        <fullName evidence="1">4703_t:CDS:1</fullName>
    </submittedName>
</protein>